<dbReference type="InterPro" id="IPR007502">
    <property type="entry name" value="Helicase-assoc_dom"/>
</dbReference>
<dbReference type="SMART" id="SM00490">
    <property type="entry name" value="HELICc"/>
    <property type="match status" value="1"/>
</dbReference>
<evidence type="ECO:0000256" key="4">
    <source>
        <dbReference type="ARBA" id="ARBA00022840"/>
    </source>
</evidence>
<feature type="compositionally biased region" description="Basic and acidic residues" evidence="7">
    <location>
        <begin position="1508"/>
        <end position="1534"/>
    </location>
</feature>
<dbReference type="CDD" id="cd17917">
    <property type="entry name" value="DEXHc_RHA-like"/>
    <property type="match status" value="1"/>
</dbReference>
<dbReference type="FunFam" id="3.40.50.300:FF:000500">
    <property type="entry name" value="ATP-dependent RNA helicase DHX29"/>
    <property type="match status" value="1"/>
</dbReference>
<dbReference type="GO" id="GO:0005524">
    <property type="term" value="F:ATP binding"/>
    <property type="evidence" value="ECO:0007669"/>
    <property type="project" value="UniProtKB-KW"/>
</dbReference>
<proteinExistence type="predicted"/>
<dbReference type="SUPFAM" id="SSF52540">
    <property type="entry name" value="P-loop containing nucleoside triphosphate hydrolases"/>
    <property type="match status" value="1"/>
</dbReference>
<accession>A0A0S4IND4</accession>
<evidence type="ECO:0000256" key="2">
    <source>
        <dbReference type="ARBA" id="ARBA00022741"/>
    </source>
</evidence>
<evidence type="ECO:0000256" key="3">
    <source>
        <dbReference type="ARBA" id="ARBA00022801"/>
    </source>
</evidence>
<feature type="domain" description="Helicase C-terminal" evidence="10">
    <location>
        <begin position="1039"/>
        <end position="1220"/>
    </location>
</feature>
<keyword evidence="6" id="KW-0694">RNA-binding</keyword>
<dbReference type="EC" id="3.6.4.13" evidence="1"/>
<dbReference type="Proteomes" id="UP000051952">
    <property type="component" value="Unassembled WGS sequence"/>
</dbReference>
<protein>
    <recommendedName>
        <fullName evidence="1">RNA helicase</fullName>
        <ecNumber evidence="1">3.6.4.13</ecNumber>
    </recommendedName>
</protein>
<dbReference type="InterPro" id="IPR027417">
    <property type="entry name" value="P-loop_NTPase"/>
</dbReference>
<dbReference type="SUPFAM" id="SSF54768">
    <property type="entry name" value="dsRNA-binding domain-like"/>
    <property type="match status" value="1"/>
</dbReference>
<dbReference type="GO" id="GO:0003723">
    <property type="term" value="F:RNA binding"/>
    <property type="evidence" value="ECO:0007669"/>
    <property type="project" value="UniProtKB-UniRule"/>
</dbReference>
<dbReference type="PROSITE" id="PS50137">
    <property type="entry name" value="DS_RBD"/>
    <property type="match status" value="1"/>
</dbReference>
<dbReference type="PANTHER" id="PTHR18934">
    <property type="entry name" value="ATP-DEPENDENT RNA HELICASE"/>
    <property type="match status" value="1"/>
</dbReference>
<evidence type="ECO:0000256" key="7">
    <source>
        <dbReference type="SAM" id="MobiDB-lite"/>
    </source>
</evidence>
<feature type="region of interest" description="Disordered" evidence="7">
    <location>
        <begin position="294"/>
        <end position="330"/>
    </location>
</feature>
<dbReference type="SMART" id="SM00847">
    <property type="entry name" value="HA2"/>
    <property type="match status" value="1"/>
</dbReference>
<gene>
    <name evidence="11" type="ORF">BSAL_50595</name>
</gene>
<keyword evidence="11" id="KW-0347">Helicase</keyword>
<dbReference type="Pfam" id="PF00270">
    <property type="entry name" value="DEAD"/>
    <property type="match status" value="1"/>
</dbReference>
<dbReference type="PROSITE" id="PS51194">
    <property type="entry name" value="HELICASE_CTER"/>
    <property type="match status" value="1"/>
</dbReference>
<dbReference type="InterPro" id="IPR011545">
    <property type="entry name" value="DEAD/DEAH_box_helicase_dom"/>
</dbReference>
<keyword evidence="4" id="KW-0067">ATP-binding</keyword>
<comment type="catalytic activity">
    <reaction evidence="5">
        <text>ATP + H2O = ADP + phosphate + H(+)</text>
        <dbReference type="Rhea" id="RHEA:13065"/>
        <dbReference type="ChEBI" id="CHEBI:15377"/>
        <dbReference type="ChEBI" id="CHEBI:15378"/>
        <dbReference type="ChEBI" id="CHEBI:30616"/>
        <dbReference type="ChEBI" id="CHEBI:43474"/>
        <dbReference type="ChEBI" id="CHEBI:456216"/>
        <dbReference type="EC" id="3.6.4.13"/>
    </reaction>
</comment>
<dbReference type="InterPro" id="IPR002464">
    <property type="entry name" value="DNA/RNA_helicase_DEAH_CS"/>
</dbReference>
<feature type="region of interest" description="Disordered" evidence="7">
    <location>
        <begin position="1504"/>
        <end position="1535"/>
    </location>
</feature>
<dbReference type="SMART" id="SM00487">
    <property type="entry name" value="DEXDc"/>
    <property type="match status" value="1"/>
</dbReference>
<dbReference type="Gene3D" id="3.40.50.300">
    <property type="entry name" value="P-loop containing nucleotide triphosphate hydrolases"/>
    <property type="match status" value="2"/>
</dbReference>
<dbReference type="Pfam" id="PF21010">
    <property type="entry name" value="HA2_C"/>
    <property type="match status" value="1"/>
</dbReference>
<reference evidence="12" key="1">
    <citation type="submission" date="2015-09" db="EMBL/GenBank/DDBJ databases">
        <authorList>
            <consortium name="Pathogen Informatics"/>
        </authorList>
    </citation>
    <scope>NUCLEOTIDE SEQUENCE [LARGE SCALE GENOMIC DNA]</scope>
    <source>
        <strain evidence="12">Lake Konstanz</strain>
    </source>
</reference>
<dbReference type="PROSITE" id="PS00690">
    <property type="entry name" value="DEAH_ATP_HELICASE"/>
    <property type="match status" value="1"/>
</dbReference>
<feature type="domain" description="DRBM" evidence="8">
    <location>
        <begin position="496"/>
        <end position="576"/>
    </location>
</feature>
<dbReference type="InterPro" id="IPR014001">
    <property type="entry name" value="Helicase_ATP-bd"/>
</dbReference>
<dbReference type="PROSITE" id="PS51192">
    <property type="entry name" value="HELICASE_ATP_BIND_1"/>
    <property type="match status" value="1"/>
</dbReference>
<evidence type="ECO:0000259" key="9">
    <source>
        <dbReference type="PROSITE" id="PS51192"/>
    </source>
</evidence>
<evidence type="ECO:0000259" key="10">
    <source>
        <dbReference type="PROSITE" id="PS51194"/>
    </source>
</evidence>
<dbReference type="InterPro" id="IPR014720">
    <property type="entry name" value="dsRBD_dom"/>
</dbReference>
<evidence type="ECO:0000259" key="8">
    <source>
        <dbReference type="PROSITE" id="PS50137"/>
    </source>
</evidence>
<dbReference type="VEuPathDB" id="TriTrypDB:BSAL_53425"/>
<dbReference type="CDD" id="cd00048">
    <property type="entry name" value="DSRM_SF"/>
    <property type="match status" value="1"/>
</dbReference>
<feature type="domain" description="Helicase ATP-binding" evidence="9">
    <location>
        <begin position="763"/>
        <end position="928"/>
    </location>
</feature>
<dbReference type="OrthoDB" id="5600252at2759"/>
<dbReference type="Gene3D" id="1.20.120.1080">
    <property type="match status" value="1"/>
</dbReference>
<dbReference type="CDD" id="cd18791">
    <property type="entry name" value="SF2_C_RHA"/>
    <property type="match status" value="1"/>
</dbReference>
<dbReference type="EMBL" id="CYKH01000044">
    <property type="protein sequence ID" value="CUE64507.1"/>
    <property type="molecule type" value="Genomic_DNA"/>
</dbReference>
<sequence>MNRTQHVVTTNHQSMFRRILRLDHQIESALLIPIAEYHHRRHGGGGGSRANMFSGDSDMFPRGERSTTAASASHQRHHHPHGNSSPQFVGGGSGRRFQRRVQHYEQRSGQQEQHPPQHHRNNNATHYDDDEGSSQTKKRVQLLFPGTDSIGGEELVGASPLSFRMVDADCVSSTAMDEVSAYLRRLGQSFAEPSVVPAPHLADELDGGARRAKNNHYGPASNRKLAVMVIELSSGQRVQATGSASRRDTAMKLCYMHAQELIDHFSTVSTDAVTQEDDNDDPDSRSPPQALALRETSAASNHHHSSQHPPQLPVEASGGSNQNPALGKHPRDDREVIQTWNAYILQVQEYLTHRSHAVKARAYGNHSIPFDLGAHPVHDVAAEGMKHWRGMDPLAVTRLHNVYQVERGKGGHVMPEMTFVRSAGVTVATFPLSGGGGGSQTPPLFALGVGRNNKDARIRCAMHALEIMRIRETMSREANSSSSSVNAVGGGSAMSQLMDSLNTLSLAQQRILEGYLLLSNTPVHSTFRKEQPGGANGVMLYTCTFQIGELSCEGRGINRTEAERAAALIALDELESLDPHFKKIAELVNHNQHFQPSALQKLALSSEVHAEAASCIQEVHRVLSDSCGMDLGPLDAFTLDCVAKSVGDVDVSDKENSGQQSKLVAEPKVTPATLLHQKKKKAVTDADAQKVLDSFSKNRHSNLRTPASGDAAIPATTAQQVLSNESVRMQKELARVRKDPRYLQHYHPRRSTLAMSKVQQEILDTLKHHQVIVVCGTTGCGKTTQVPQYILDEEIAQGRGDMCSIVISQPRRLSAYSIAERIAAERLQTVGQDIGYSIRLDSKPGAHVTLCTTGILLQMFVSQPLLHNVSHLIIDEIHERDINGDVALALAKELLTKNPRLKLILMSATLDSEKFSSYFNGAPIVSVEGQTFPVEELYLEDVAEVAKKKGFASPRFDEVSAGFSKQRRQSHRMIGGMIIPPKIDYSLVAFCIDESIRGLDDAARRTKSILVFLPGWKELLAARLTTALVAFCIDESIRGLDDAARRTKSILVFLPGWKELLAAKGALEMLRNDCYVILLHSSVDGAKQKECFQPAPAGKVKVVLATNIAESGITIDDAAVVIDTGLIKLTSDSVLQQGSGSTTQQQNNSDESATMTKQLNLIYGSRANCTQRRGRAGRTQGGVCIRLFSRDIWDSMPAFLQPEILRTPLEQVVLRLLSLGYHDPQNTLSKFVDPPNRDSVRRAIDTLQSLDAIETTSLAASTSHQPVVGGDAAMSEVAVVGTQSLSPHFTLSTLGLYLSLLPCEPRIGKMVIVGAMLQCLDTVLTLASTNDVQPFVMRRELAAEVRKKRFAFAHRTQSDHIALVNAYNCFVANDGTKAYAMQHHLNWNNLTLISKYKEQFAQILCNTGLVSRTALLQQQQQQQRRSSGGDRGGASWYVDTSYHSAHWNDLPLVKACLAACLYPNVALLDVSRDDDKTSGKRSRRDGGNKKKLSMQIRNGFTLSPSKESACRAPDKKHRGDEGHGTEEEQDKSGGDDWELDASFQFLYQGIFKIQESNQTFLTTVTPISPWALLLFAAPAEHVRYDASLSLCCINDWLFLSMTKETLEILLVIKKLFLTSMLRKYQHPMDEGNNRCMELLRNVCSQILSSPVCLLAGGGAAQRSVALSHTKGKIIAPWTSRDDIKAAEKRAMEDDDGAYDENDD</sequence>
<evidence type="ECO:0000256" key="5">
    <source>
        <dbReference type="ARBA" id="ARBA00047984"/>
    </source>
</evidence>
<dbReference type="OMA" id="QGGVCYR"/>
<evidence type="ECO:0000313" key="12">
    <source>
        <dbReference type="Proteomes" id="UP000051952"/>
    </source>
</evidence>
<evidence type="ECO:0000256" key="1">
    <source>
        <dbReference type="ARBA" id="ARBA00012552"/>
    </source>
</evidence>
<name>A0A0S4IND4_BODSA</name>
<evidence type="ECO:0000256" key="6">
    <source>
        <dbReference type="PROSITE-ProRule" id="PRU00266"/>
    </source>
</evidence>
<keyword evidence="3" id="KW-0378">Hydrolase</keyword>
<dbReference type="PANTHER" id="PTHR18934:SF235">
    <property type="entry name" value="DEAH-BOX RNA HELICASE, PUTATIVE-RELATED"/>
    <property type="match status" value="1"/>
</dbReference>
<dbReference type="GO" id="GO:0003724">
    <property type="term" value="F:RNA helicase activity"/>
    <property type="evidence" value="ECO:0007669"/>
    <property type="project" value="UniProtKB-EC"/>
</dbReference>
<dbReference type="Pfam" id="PF00271">
    <property type="entry name" value="Helicase_C"/>
    <property type="match status" value="1"/>
</dbReference>
<organism evidence="11 12">
    <name type="scientific">Bodo saltans</name>
    <name type="common">Flagellated protozoan</name>
    <dbReference type="NCBI Taxonomy" id="75058"/>
    <lineage>
        <taxon>Eukaryota</taxon>
        <taxon>Discoba</taxon>
        <taxon>Euglenozoa</taxon>
        <taxon>Kinetoplastea</taxon>
        <taxon>Metakinetoplastina</taxon>
        <taxon>Eubodonida</taxon>
        <taxon>Bodonidae</taxon>
        <taxon>Bodo</taxon>
    </lineage>
</organism>
<dbReference type="GO" id="GO:0016787">
    <property type="term" value="F:hydrolase activity"/>
    <property type="evidence" value="ECO:0007669"/>
    <property type="project" value="UniProtKB-KW"/>
</dbReference>
<keyword evidence="12" id="KW-1185">Reference proteome</keyword>
<evidence type="ECO:0000313" key="11">
    <source>
        <dbReference type="EMBL" id="CUE64507.1"/>
    </source>
</evidence>
<feature type="region of interest" description="Disordered" evidence="7">
    <location>
        <begin position="41"/>
        <end position="136"/>
    </location>
</feature>
<keyword evidence="2" id="KW-0547">Nucleotide-binding</keyword>
<dbReference type="InterPro" id="IPR001650">
    <property type="entry name" value="Helicase_C-like"/>
</dbReference>